<dbReference type="AlphaFoldDB" id="A0A8J8SGH4"/>
<dbReference type="Pfam" id="PF00874">
    <property type="entry name" value="PRD"/>
    <property type="match status" value="2"/>
</dbReference>
<feature type="domain" description="PRD" evidence="2">
    <location>
        <begin position="72"/>
        <end position="176"/>
    </location>
</feature>
<dbReference type="PROSITE" id="PS51372">
    <property type="entry name" value="PRD_2"/>
    <property type="match status" value="2"/>
</dbReference>
<evidence type="ECO:0000259" key="2">
    <source>
        <dbReference type="PROSITE" id="PS51372"/>
    </source>
</evidence>
<dbReference type="PANTHER" id="PTHR30185:SF16">
    <property type="entry name" value="PROTEIN GLCT"/>
    <property type="match status" value="1"/>
</dbReference>
<name>A0A8J8SGH4_9FIRM</name>
<dbReference type="Gene3D" id="1.10.1790.10">
    <property type="entry name" value="PRD domain"/>
    <property type="match status" value="2"/>
</dbReference>
<sequence length="281" mass="32340">MSSHAYAIQKVLNNNVILGRQQEQGEVILIGKGIGFGKKTGKEYIIDEHKIEKVFLQHIDHEKDDYMSMIRHMDYRIIAVGEEIIQMAKKTFQSLNAHIYVALTDHIGFTLERIKQGMVIHNPFLYEIKSLYKEEFQVGCQAKVLIKMRLGVTIPDDEVGFIALHIHSARQNKKVKDTVKHTRLIQKMVTIVEQDIGGNIDRDKILYSRLIKHLRQCMERVDAQKSIVNPLLDDIKVKLKEAYTIALKVGSVLHEENGIHVPEDELAFMALHIERLKESIN</sequence>
<dbReference type="RefSeq" id="WP_212697878.1">
    <property type="nucleotide sequence ID" value="NZ_CP058649.1"/>
</dbReference>
<dbReference type="KEGG" id="vpy:HZI73_08805"/>
<dbReference type="Pfam" id="PF03123">
    <property type="entry name" value="CAT_RBD"/>
    <property type="match status" value="1"/>
</dbReference>
<dbReference type="InterPro" id="IPR004341">
    <property type="entry name" value="CAT_RNA-bd_dom"/>
</dbReference>
<dbReference type="Gene3D" id="2.30.24.10">
    <property type="entry name" value="CAT RNA-binding domain"/>
    <property type="match status" value="1"/>
</dbReference>
<dbReference type="GO" id="GO:0006355">
    <property type="term" value="P:regulation of DNA-templated transcription"/>
    <property type="evidence" value="ECO:0007669"/>
    <property type="project" value="InterPro"/>
</dbReference>
<evidence type="ECO:0000313" key="3">
    <source>
        <dbReference type="EMBL" id="QUI22394.1"/>
    </source>
</evidence>
<reference evidence="3" key="1">
    <citation type="submission" date="2020-07" db="EMBL/GenBank/DDBJ databases">
        <title>Vallitalea pronyensis genome.</title>
        <authorList>
            <person name="Postec A."/>
        </authorList>
    </citation>
    <scope>NUCLEOTIDE SEQUENCE</scope>
    <source>
        <strain evidence="3">FatNI3</strain>
    </source>
</reference>
<evidence type="ECO:0000313" key="4">
    <source>
        <dbReference type="Proteomes" id="UP000683246"/>
    </source>
</evidence>
<proteinExistence type="predicted"/>
<dbReference type="PANTHER" id="PTHR30185">
    <property type="entry name" value="CRYPTIC BETA-GLUCOSIDE BGL OPERON ANTITERMINATOR"/>
    <property type="match status" value="1"/>
</dbReference>
<dbReference type="InterPro" id="IPR011608">
    <property type="entry name" value="PRD"/>
</dbReference>
<feature type="domain" description="PRD" evidence="2">
    <location>
        <begin position="177"/>
        <end position="281"/>
    </location>
</feature>
<dbReference type="InterPro" id="IPR036634">
    <property type="entry name" value="PRD_sf"/>
</dbReference>
<gene>
    <name evidence="3" type="ORF">HZI73_08805</name>
</gene>
<dbReference type="SUPFAM" id="SSF50151">
    <property type="entry name" value="SacY-like RNA-binding domain"/>
    <property type="match status" value="1"/>
</dbReference>
<dbReference type="EMBL" id="CP058649">
    <property type="protein sequence ID" value="QUI22394.1"/>
    <property type="molecule type" value="Genomic_DNA"/>
</dbReference>
<organism evidence="3 4">
    <name type="scientific">Vallitalea pronyensis</name>
    <dbReference type="NCBI Taxonomy" id="1348613"/>
    <lineage>
        <taxon>Bacteria</taxon>
        <taxon>Bacillati</taxon>
        <taxon>Bacillota</taxon>
        <taxon>Clostridia</taxon>
        <taxon>Lachnospirales</taxon>
        <taxon>Vallitaleaceae</taxon>
        <taxon>Vallitalea</taxon>
    </lineage>
</organism>
<dbReference type="InterPro" id="IPR050661">
    <property type="entry name" value="BglG_antiterminators"/>
</dbReference>
<dbReference type="InterPro" id="IPR036650">
    <property type="entry name" value="CAT_RNA-bd_dom_sf"/>
</dbReference>
<accession>A0A8J8SGH4</accession>
<evidence type="ECO:0000256" key="1">
    <source>
        <dbReference type="ARBA" id="ARBA00022737"/>
    </source>
</evidence>
<dbReference type="SUPFAM" id="SSF63520">
    <property type="entry name" value="PTS-regulatory domain, PRD"/>
    <property type="match status" value="2"/>
</dbReference>
<dbReference type="GO" id="GO:0003723">
    <property type="term" value="F:RNA binding"/>
    <property type="evidence" value="ECO:0007669"/>
    <property type="project" value="InterPro"/>
</dbReference>
<protein>
    <submittedName>
        <fullName evidence="3">PRD domain-containing protein</fullName>
    </submittedName>
</protein>
<keyword evidence="1" id="KW-0677">Repeat</keyword>
<dbReference type="SMART" id="SM01061">
    <property type="entry name" value="CAT_RBD"/>
    <property type="match status" value="1"/>
</dbReference>
<keyword evidence="4" id="KW-1185">Reference proteome</keyword>
<dbReference type="Proteomes" id="UP000683246">
    <property type="component" value="Chromosome"/>
</dbReference>